<dbReference type="Proteomes" id="UP000053825">
    <property type="component" value="Unassembled WGS sequence"/>
</dbReference>
<protein>
    <submittedName>
        <fullName evidence="1">Uncharacterized protein</fullName>
    </submittedName>
</protein>
<keyword evidence="2" id="KW-1185">Reference proteome</keyword>
<sequence>MDAYIDAQHVKCKSIIQYRCYRAESRCYFLIETRLTNIHLIPITELQKPRVTMTTNHD</sequence>
<evidence type="ECO:0000313" key="2">
    <source>
        <dbReference type="Proteomes" id="UP000053825"/>
    </source>
</evidence>
<name>A0A0L7QMH0_9HYME</name>
<evidence type="ECO:0000313" key="1">
    <source>
        <dbReference type="EMBL" id="KOC59731.1"/>
    </source>
</evidence>
<organism evidence="1 2">
    <name type="scientific">Habropoda laboriosa</name>
    <dbReference type="NCBI Taxonomy" id="597456"/>
    <lineage>
        <taxon>Eukaryota</taxon>
        <taxon>Metazoa</taxon>
        <taxon>Ecdysozoa</taxon>
        <taxon>Arthropoda</taxon>
        <taxon>Hexapoda</taxon>
        <taxon>Insecta</taxon>
        <taxon>Pterygota</taxon>
        <taxon>Neoptera</taxon>
        <taxon>Endopterygota</taxon>
        <taxon>Hymenoptera</taxon>
        <taxon>Apocrita</taxon>
        <taxon>Aculeata</taxon>
        <taxon>Apoidea</taxon>
        <taxon>Anthophila</taxon>
        <taxon>Apidae</taxon>
        <taxon>Habropoda</taxon>
    </lineage>
</organism>
<reference evidence="1 2" key="1">
    <citation type="submission" date="2015-07" db="EMBL/GenBank/DDBJ databases">
        <title>The genome of Habropoda laboriosa.</title>
        <authorList>
            <person name="Pan H."/>
            <person name="Kapheim K."/>
        </authorList>
    </citation>
    <scope>NUCLEOTIDE SEQUENCE [LARGE SCALE GENOMIC DNA]</scope>
    <source>
        <strain evidence="1">0110345459</strain>
    </source>
</reference>
<gene>
    <name evidence="1" type="ORF">WH47_09712</name>
</gene>
<proteinExistence type="predicted"/>
<dbReference type="AlphaFoldDB" id="A0A0L7QMH0"/>
<dbReference type="EMBL" id="KQ414894">
    <property type="protein sequence ID" value="KOC59731.1"/>
    <property type="molecule type" value="Genomic_DNA"/>
</dbReference>
<accession>A0A0L7QMH0</accession>